<gene>
    <name evidence="2" type="ORF">Klosneuvirus_2_228</name>
</gene>
<proteinExistence type="predicted"/>
<organism evidence="2">
    <name type="scientific">Klosneuvirus KNV1</name>
    <dbReference type="NCBI Taxonomy" id="1977640"/>
    <lineage>
        <taxon>Viruses</taxon>
        <taxon>Varidnaviria</taxon>
        <taxon>Bamfordvirae</taxon>
        <taxon>Nucleocytoviricota</taxon>
        <taxon>Megaviricetes</taxon>
        <taxon>Imitervirales</taxon>
        <taxon>Mimiviridae</taxon>
        <taxon>Klosneuvirinae</taxon>
        <taxon>Klosneuvirus</taxon>
    </lineage>
</organism>
<reference evidence="2" key="1">
    <citation type="journal article" date="2017" name="Science">
        <title>Giant viruses with an expanded complement of translation system components.</title>
        <authorList>
            <person name="Schulz F."/>
            <person name="Yutin N."/>
            <person name="Ivanova N.N."/>
            <person name="Ortega D.R."/>
            <person name="Lee T.K."/>
            <person name="Vierheilig J."/>
            <person name="Daims H."/>
            <person name="Horn M."/>
            <person name="Wagner M."/>
            <person name="Jensen G.J."/>
            <person name="Kyrpides N.C."/>
            <person name="Koonin E.V."/>
            <person name="Woyke T."/>
        </authorList>
    </citation>
    <scope>NUCLEOTIDE SEQUENCE</scope>
    <source>
        <strain evidence="2">KNV1</strain>
    </source>
</reference>
<protein>
    <submittedName>
        <fullName evidence="2">Uncharacterized protein</fullName>
    </submittedName>
</protein>
<sequence length="274" mass="32450">MTKKIKLMFCEIHNAFNKITSYSKNSQDYTQEVKKFIERIGYQQFDYIQRNINKQTKLFDREYAVYKLNYTTLQIEFISLVTNYDPTEYHTTLDTTDQYLLLNALSPQTLCNYILDNQQTRFIFFPLNYMTESKDSGHIASLVFDNQTKKVYMADSNGKSTYFDQLLGQPMNQYIEYMLSNYIKDINNLGLSYQYVFIDEWNAKNLHMNKHFKNSYVGVGHCLILSLMISHVMTQFAIIPKDAFELLAQLEDEELLFLIKEYGLGLYNMLRNKQ</sequence>
<dbReference type="EMBL" id="KY684109">
    <property type="protein sequence ID" value="ARF11792.1"/>
    <property type="molecule type" value="Genomic_DNA"/>
</dbReference>
<name>A0A1V0SJ86_9VIRU</name>
<keyword evidence="1" id="KW-1133">Transmembrane helix</keyword>
<accession>A0A1V0SJ86</accession>
<keyword evidence="1" id="KW-0812">Transmembrane</keyword>
<evidence type="ECO:0000313" key="2">
    <source>
        <dbReference type="EMBL" id="ARF11792.1"/>
    </source>
</evidence>
<feature type="transmembrane region" description="Helical" evidence="1">
    <location>
        <begin position="216"/>
        <end position="239"/>
    </location>
</feature>
<evidence type="ECO:0000256" key="1">
    <source>
        <dbReference type="SAM" id="Phobius"/>
    </source>
</evidence>
<keyword evidence="1" id="KW-0472">Membrane</keyword>